<evidence type="ECO:0000313" key="1">
    <source>
        <dbReference type="EMBL" id="EZA56869.1"/>
    </source>
</evidence>
<keyword evidence="2" id="KW-1185">Reference proteome</keyword>
<dbReference type="AlphaFoldDB" id="A0A026WP41"/>
<gene>
    <name evidence="1" type="ORF">X777_02720</name>
</gene>
<protein>
    <submittedName>
        <fullName evidence="1">Uncharacterized protein</fullName>
    </submittedName>
</protein>
<organism evidence="1 2">
    <name type="scientific">Ooceraea biroi</name>
    <name type="common">Clonal raider ant</name>
    <name type="synonym">Cerapachys biroi</name>
    <dbReference type="NCBI Taxonomy" id="2015173"/>
    <lineage>
        <taxon>Eukaryota</taxon>
        <taxon>Metazoa</taxon>
        <taxon>Ecdysozoa</taxon>
        <taxon>Arthropoda</taxon>
        <taxon>Hexapoda</taxon>
        <taxon>Insecta</taxon>
        <taxon>Pterygota</taxon>
        <taxon>Neoptera</taxon>
        <taxon>Endopterygota</taxon>
        <taxon>Hymenoptera</taxon>
        <taxon>Apocrita</taxon>
        <taxon>Aculeata</taxon>
        <taxon>Formicoidea</taxon>
        <taxon>Formicidae</taxon>
        <taxon>Dorylinae</taxon>
        <taxon>Ooceraea</taxon>
    </lineage>
</organism>
<proteinExistence type="predicted"/>
<accession>A0A026WP41</accession>
<sequence>MKIVPLLARSAEKVDASGDGVATRNPPQSGKKYTATHRFRRYPARDAHHLIDKRSVKSLHRKSHARCSWRRDARDVPSFSTLLFFKPESRRARLADGL</sequence>
<name>A0A026WP41_OOCBI</name>
<reference evidence="1 2" key="1">
    <citation type="journal article" date="2014" name="Curr. Biol.">
        <title>The genome of the clonal raider ant Cerapachys biroi.</title>
        <authorList>
            <person name="Oxley P.R."/>
            <person name="Ji L."/>
            <person name="Fetter-Pruneda I."/>
            <person name="McKenzie S.K."/>
            <person name="Li C."/>
            <person name="Hu H."/>
            <person name="Zhang G."/>
            <person name="Kronauer D.J."/>
        </authorList>
    </citation>
    <scope>NUCLEOTIDE SEQUENCE [LARGE SCALE GENOMIC DNA]</scope>
</reference>
<evidence type="ECO:0000313" key="2">
    <source>
        <dbReference type="Proteomes" id="UP000053097"/>
    </source>
</evidence>
<dbReference type="EMBL" id="KK107154">
    <property type="protein sequence ID" value="EZA56869.1"/>
    <property type="molecule type" value="Genomic_DNA"/>
</dbReference>
<dbReference type="Proteomes" id="UP000053097">
    <property type="component" value="Unassembled WGS sequence"/>
</dbReference>